<gene>
    <name evidence="1" type="ORF">BLNAU_17645</name>
</gene>
<sequence length="262" mass="29438">MMSWKSSFFSSLSENSESVQRIDEQELDRLGGWRRAVLLIDEICIMCRGQEDNLIQSVVTELVDNGVISKLTRVLTKIIVIPDANANTRHHHTRPPDTQFNVAFPCPKPNLSDNHALQEVLTLSLAGIPSSSDEISSRDLVSLHPCTDCSYCLNAWKHRTGVADLEDESIPTFPLSSVPLQQLCELACHLVSTSHPQILSFFSNSVFTQHILILFGQIPISSSFSLPSVSGPSRWRGWKNGDWRNRAFGKRWHESNRTGWVT</sequence>
<reference evidence="1 2" key="1">
    <citation type="journal article" date="2022" name="bioRxiv">
        <title>Genomics of Preaxostyla Flagellates Illuminates Evolutionary Transitions and the Path Towards Mitochondrial Loss.</title>
        <authorList>
            <person name="Novak L.V.F."/>
            <person name="Treitli S.C."/>
            <person name="Pyrih J."/>
            <person name="Halakuc P."/>
            <person name="Pipaliya S.V."/>
            <person name="Vacek V."/>
            <person name="Brzon O."/>
            <person name="Soukal P."/>
            <person name="Eme L."/>
            <person name="Dacks J.B."/>
            <person name="Karnkowska A."/>
            <person name="Elias M."/>
            <person name="Hampl V."/>
        </authorList>
    </citation>
    <scope>NUCLEOTIDE SEQUENCE [LARGE SCALE GENOMIC DNA]</scope>
    <source>
        <strain evidence="1">NAU3</strain>
        <tissue evidence="1">Gut</tissue>
    </source>
</reference>
<keyword evidence="2" id="KW-1185">Reference proteome</keyword>
<comment type="caution">
    <text evidence="1">The sequence shown here is derived from an EMBL/GenBank/DDBJ whole genome shotgun (WGS) entry which is preliminary data.</text>
</comment>
<organism evidence="1 2">
    <name type="scientific">Blattamonas nauphoetae</name>
    <dbReference type="NCBI Taxonomy" id="2049346"/>
    <lineage>
        <taxon>Eukaryota</taxon>
        <taxon>Metamonada</taxon>
        <taxon>Preaxostyla</taxon>
        <taxon>Oxymonadida</taxon>
        <taxon>Blattamonas</taxon>
    </lineage>
</organism>
<evidence type="ECO:0000313" key="1">
    <source>
        <dbReference type="EMBL" id="KAK2947399.1"/>
    </source>
</evidence>
<evidence type="ECO:0000313" key="2">
    <source>
        <dbReference type="Proteomes" id="UP001281761"/>
    </source>
</evidence>
<protein>
    <submittedName>
        <fullName evidence="1">Uncharacterized protein</fullName>
    </submittedName>
</protein>
<name>A0ABQ9X6J9_9EUKA</name>
<accession>A0ABQ9X6J9</accession>
<dbReference type="EMBL" id="JARBJD010000202">
    <property type="protein sequence ID" value="KAK2947399.1"/>
    <property type="molecule type" value="Genomic_DNA"/>
</dbReference>
<proteinExistence type="predicted"/>
<dbReference type="Proteomes" id="UP001281761">
    <property type="component" value="Unassembled WGS sequence"/>
</dbReference>